<gene>
    <name evidence="5" type="ORF">VE01_01677</name>
</gene>
<accession>A0A1B8GWJ4</accession>
<evidence type="ECO:0000313" key="5">
    <source>
        <dbReference type="EMBL" id="OBU00223.2"/>
    </source>
</evidence>
<dbReference type="Proteomes" id="UP000091956">
    <property type="component" value="Unassembled WGS sequence"/>
</dbReference>
<proteinExistence type="predicted"/>
<dbReference type="GO" id="GO:0008688">
    <property type="term" value="F:3-(3-hydroxyphenyl)propionate hydroxylase activity"/>
    <property type="evidence" value="ECO:0007669"/>
    <property type="project" value="TreeGrafter"/>
</dbReference>
<evidence type="ECO:0000256" key="1">
    <source>
        <dbReference type="ARBA" id="ARBA00022630"/>
    </source>
</evidence>
<dbReference type="InterPro" id="IPR002938">
    <property type="entry name" value="FAD-bd"/>
</dbReference>
<dbReference type="STRING" id="342668.A0A1B8GWJ4"/>
<evidence type="ECO:0000313" key="6">
    <source>
        <dbReference type="Proteomes" id="UP000091956"/>
    </source>
</evidence>
<keyword evidence="2" id="KW-0274">FAD</keyword>
<dbReference type="PANTHER" id="PTHR43476">
    <property type="entry name" value="3-(3-HYDROXY-PHENYL)PROPIONATE/3-HYDROXYCINNAMIC ACID HYDROXYLASE"/>
    <property type="match status" value="1"/>
</dbReference>
<dbReference type="SUPFAM" id="SSF51905">
    <property type="entry name" value="FAD/NAD(P)-binding domain"/>
    <property type="match status" value="1"/>
</dbReference>
<feature type="domain" description="FAD-binding" evidence="4">
    <location>
        <begin position="16"/>
        <end position="381"/>
    </location>
</feature>
<dbReference type="GO" id="GO:0019622">
    <property type="term" value="P:3-(3-hydroxy)phenylpropionate catabolic process"/>
    <property type="evidence" value="ECO:0007669"/>
    <property type="project" value="TreeGrafter"/>
</dbReference>
<dbReference type="InterPro" id="IPR050631">
    <property type="entry name" value="PheA/TfdB_FAD_monoxygenase"/>
</dbReference>
<reference evidence="6" key="2">
    <citation type="journal article" date="2018" name="Nat. Commun.">
        <title>Extreme sensitivity to ultraviolet light in the fungal pathogen causing white-nose syndrome of bats.</title>
        <authorList>
            <person name="Palmer J.M."/>
            <person name="Drees K.P."/>
            <person name="Foster J.T."/>
            <person name="Lindner D.L."/>
        </authorList>
    </citation>
    <scope>NUCLEOTIDE SEQUENCE [LARGE SCALE GENOMIC DNA]</scope>
    <source>
        <strain evidence="6">UAMH 10579</strain>
    </source>
</reference>
<dbReference type="EMBL" id="KV460209">
    <property type="protein sequence ID" value="OBU00223.2"/>
    <property type="molecule type" value="Genomic_DNA"/>
</dbReference>
<dbReference type="Pfam" id="PF01494">
    <property type="entry name" value="FAD_binding_3"/>
    <property type="match status" value="1"/>
</dbReference>
<dbReference type="Gene3D" id="3.50.50.60">
    <property type="entry name" value="FAD/NAD(P)-binding domain"/>
    <property type="match status" value="2"/>
</dbReference>
<dbReference type="AlphaFoldDB" id="A0A1B8GWJ4"/>
<dbReference type="RefSeq" id="XP_018133955.2">
    <property type="nucleotide sequence ID" value="XM_018271195.2"/>
</dbReference>
<keyword evidence="1" id="KW-0285">Flavoprotein</keyword>
<keyword evidence="3" id="KW-0560">Oxidoreductase</keyword>
<reference evidence="5 6" key="1">
    <citation type="submission" date="2016-03" db="EMBL/GenBank/DDBJ databases">
        <title>Comparative genomics of Pseudogymnoascus destructans, the fungus causing white-nose syndrome of bats.</title>
        <authorList>
            <person name="Palmer J.M."/>
            <person name="Drees K.P."/>
            <person name="Foster J.T."/>
            <person name="Lindner D.L."/>
        </authorList>
    </citation>
    <scope>NUCLEOTIDE SEQUENCE [LARGE SCALE GENOMIC DNA]</scope>
    <source>
        <strain evidence="5 6">UAMH 10579</strain>
    </source>
</reference>
<keyword evidence="6" id="KW-1185">Reference proteome</keyword>
<sequence>MVASSVTMSSAVDEEFEIIICGCGPTGALLSANLGRLGVRHLILEKESDITTDPRGIVLDEDGIRSLQGVGKYEALFRDVGKSVGMFRFIEGGKGLTCKPFLQINQDTITGGTGHVGFMSHKQPALENQLRLAMNKTFCNLRSNSTVVAIEEVEEYVYVEYRDGAGQNRKVRAKFLVGADGKTGFTRKNYLEPRGVIMEKSREFHYEAIWVALNWRLVLPNPKSHPKFPLWDLGYTPEEVYDLFFPPYFNFICDPARPSVCGRFGRTEDRLWRFEFVVKEGEDKNQMSSQEETRRIILPYLRHPGKKYGLPEDVSWPEDCIECIRSRPFSFSARSCNRWSLGRVILCGDAAHVFPPFGGQGIASGFRDATSLAWRLRLAINPSCKDYDFLLRGWYAERKQQLERSLAATIANGEYCNEPSRIKAFVRKWVLWAVQLVPAWRQQLELGPRAQGMTKYDWVPGMPFLPQFGGGKSFPQVFCAPINGPAPPIPMFTDDAVFKAEKNGCFQIVALLDSLQQLPVALEEVKSVTTQIGNGDILDSMETTYLIQNQRGSAAGPASAHLDLLQDTSTCVRIIDAEEYTAAGAGTTGFTRPNPLYYDANRIRKDLGANARYIIVRWDRMVFAACKDAAELQKAICLVDGCLNGSAN</sequence>
<evidence type="ECO:0000256" key="3">
    <source>
        <dbReference type="ARBA" id="ARBA00023002"/>
    </source>
</evidence>
<organism evidence="5 6">
    <name type="scientific">Pseudogymnoascus verrucosus</name>
    <dbReference type="NCBI Taxonomy" id="342668"/>
    <lineage>
        <taxon>Eukaryota</taxon>
        <taxon>Fungi</taxon>
        <taxon>Dikarya</taxon>
        <taxon>Ascomycota</taxon>
        <taxon>Pezizomycotina</taxon>
        <taxon>Leotiomycetes</taxon>
        <taxon>Thelebolales</taxon>
        <taxon>Thelebolaceae</taxon>
        <taxon>Pseudogymnoascus</taxon>
    </lineage>
</organism>
<name>A0A1B8GWJ4_9PEZI</name>
<protein>
    <recommendedName>
        <fullName evidence="4">FAD-binding domain-containing protein</fullName>
    </recommendedName>
</protein>
<dbReference type="InterPro" id="IPR036188">
    <property type="entry name" value="FAD/NAD-bd_sf"/>
</dbReference>
<evidence type="ECO:0000256" key="2">
    <source>
        <dbReference type="ARBA" id="ARBA00022827"/>
    </source>
</evidence>
<dbReference type="GeneID" id="28835063"/>
<evidence type="ECO:0000259" key="4">
    <source>
        <dbReference type="Pfam" id="PF01494"/>
    </source>
</evidence>
<dbReference type="PRINTS" id="PR00420">
    <property type="entry name" value="RNGMNOXGNASE"/>
</dbReference>
<dbReference type="GO" id="GO:0071949">
    <property type="term" value="F:FAD binding"/>
    <property type="evidence" value="ECO:0007669"/>
    <property type="project" value="InterPro"/>
</dbReference>
<dbReference type="PANTHER" id="PTHR43476:SF3">
    <property type="entry name" value="FAD-BINDING MONOOXYGENASE"/>
    <property type="match status" value="1"/>
</dbReference>